<dbReference type="PROSITE" id="PS50206">
    <property type="entry name" value="RHODANESE_3"/>
    <property type="match status" value="1"/>
</dbReference>
<dbReference type="GO" id="GO:0043828">
    <property type="term" value="F:tRNA 2-selenouridine synthase activity"/>
    <property type="evidence" value="ECO:0007669"/>
    <property type="project" value="InterPro"/>
</dbReference>
<dbReference type="SUPFAM" id="SSF52821">
    <property type="entry name" value="Rhodanese/Cell cycle control phosphatase"/>
    <property type="match status" value="1"/>
</dbReference>
<dbReference type="InterPro" id="IPR001763">
    <property type="entry name" value="Rhodanese-like_dom"/>
</dbReference>
<dbReference type="InterPro" id="IPR027417">
    <property type="entry name" value="P-loop_NTPase"/>
</dbReference>
<dbReference type="Gene3D" id="3.40.50.300">
    <property type="entry name" value="P-loop containing nucleotide triphosphate hydrolases"/>
    <property type="match status" value="1"/>
</dbReference>
<evidence type="ECO:0000313" key="4">
    <source>
        <dbReference type="Proteomes" id="UP000285120"/>
    </source>
</evidence>
<dbReference type="OrthoDB" id="9808735at2"/>
<dbReference type="NCBIfam" id="NF008750">
    <property type="entry name" value="PRK11784.1-2"/>
    <property type="match status" value="1"/>
</dbReference>
<dbReference type="Pfam" id="PF00581">
    <property type="entry name" value="Rhodanese"/>
    <property type="match status" value="1"/>
</dbReference>
<feature type="domain" description="Rhodanese" evidence="2">
    <location>
        <begin position="2"/>
        <end position="124"/>
    </location>
</feature>
<reference evidence="3 4" key="1">
    <citation type="submission" date="2018-09" db="EMBL/GenBank/DDBJ databases">
        <title>Genomic Encyclopedia of Archaeal and Bacterial Type Strains, Phase II (KMG-II): from individual species to whole genera.</title>
        <authorList>
            <person name="Goeker M."/>
        </authorList>
    </citation>
    <scope>NUCLEOTIDE SEQUENCE [LARGE SCALE GENOMIC DNA]</scope>
    <source>
        <strain evidence="3 4">DSM 17008</strain>
    </source>
</reference>
<protein>
    <submittedName>
        <fullName evidence="3">tRNA 2-selenouridine synthase</fullName>
    </submittedName>
</protein>
<dbReference type="NCBIfam" id="TIGR03167">
    <property type="entry name" value="tRNA_sel_U_synt"/>
    <property type="match status" value="1"/>
</dbReference>
<dbReference type="AlphaFoldDB" id="A0A419UZJ1"/>
<dbReference type="InterPro" id="IPR017582">
    <property type="entry name" value="SelU"/>
</dbReference>
<keyword evidence="4" id="KW-1185">Reference proteome</keyword>
<dbReference type="EMBL" id="RAPK01000010">
    <property type="protein sequence ID" value="RKD71116.1"/>
    <property type="molecule type" value="Genomic_DNA"/>
</dbReference>
<dbReference type="RefSeq" id="WP_120193674.1">
    <property type="nucleotide sequence ID" value="NZ_RAPK01000010.1"/>
</dbReference>
<keyword evidence="1" id="KW-0711">Selenium</keyword>
<gene>
    <name evidence="3" type="ORF">ATL39_2507</name>
</gene>
<dbReference type="GO" id="GO:0002098">
    <property type="term" value="P:tRNA wobble uridine modification"/>
    <property type="evidence" value="ECO:0007669"/>
    <property type="project" value="InterPro"/>
</dbReference>
<accession>A0A419UZJ1</accession>
<dbReference type="Proteomes" id="UP000285120">
    <property type="component" value="Unassembled WGS sequence"/>
</dbReference>
<dbReference type="Pfam" id="PF26341">
    <property type="entry name" value="AAA_SelU"/>
    <property type="match status" value="1"/>
</dbReference>
<dbReference type="InterPro" id="IPR036873">
    <property type="entry name" value="Rhodanese-like_dom_sf"/>
</dbReference>
<proteinExistence type="predicted"/>
<dbReference type="Gene3D" id="3.40.250.10">
    <property type="entry name" value="Rhodanese-like domain"/>
    <property type="match status" value="1"/>
</dbReference>
<organism evidence="3 4">
    <name type="scientific">Sinobaca qinghaiensis</name>
    <dbReference type="NCBI Taxonomy" id="342944"/>
    <lineage>
        <taxon>Bacteria</taxon>
        <taxon>Bacillati</taxon>
        <taxon>Bacillota</taxon>
        <taxon>Bacilli</taxon>
        <taxon>Bacillales</taxon>
        <taxon>Sporolactobacillaceae</taxon>
        <taxon>Sinobaca</taxon>
    </lineage>
</organism>
<dbReference type="InterPro" id="IPR058840">
    <property type="entry name" value="AAA_SelU"/>
</dbReference>
<dbReference type="PANTHER" id="PTHR30401">
    <property type="entry name" value="TRNA 2-SELENOURIDINE SYNTHASE"/>
    <property type="match status" value="1"/>
</dbReference>
<evidence type="ECO:0000259" key="2">
    <source>
        <dbReference type="PROSITE" id="PS50206"/>
    </source>
</evidence>
<comment type="caution">
    <text evidence="3">The sequence shown here is derived from an EMBL/GenBank/DDBJ whole genome shotgun (WGS) entry which is preliminary data.</text>
</comment>
<dbReference type="SUPFAM" id="SSF52540">
    <property type="entry name" value="P-loop containing nucleoside triphosphate hydrolases"/>
    <property type="match status" value="1"/>
</dbReference>
<dbReference type="SMART" id="SM00450">
    <property type="entry name" value="RHOD"/>
    <property type="match status" value="1"/>
</dbReference>
<evidence type="ECO:0000313" key="3">
    <source>
        <dbReference type="EMBL" id="RKD71116.1"/>
    </source>
</evidence>
<evidence type="ECO:0000256" key="1">
    <source>
        <dbReference type="ARBA" id="ARBA00023266"/>
    </source>
</evidence>
<dbReference type="PANTHER" id="PTHR30401:SF0">
    <property type="entry name" value="TRNA 2-SELENOURIDINE SYNTHASE"/>
    <property type="match status" value="1"/>
</dbReference>
<name>A0A419UZJ1_9BACL</name>
<sequence>MLPENKQYIDVRSPKEFEEYSLPGAINIPIFDDEERALVGTVYKQQGKEKAMDLGLEILSPKLPSMYRLMRDISEGEQEVEVYCWRGGMRSGSFVSFMNMMGISCTRLPGGIRSFRKEMEKTFQNEKNKRRDYIVLSGGTGTGKTEILDQLEEEGYPVISLERLANHRGSAFGSIGLQRRSQKQFELLLWIRVKELEDAPFFIIEGESRRIGNIHLPDFIQNGKWYGHRIDVQLPMKEREKVLLRTYDPKLYHEEIKYAIEKIESKLTEESKESIHAAMHEERYDRVASLLLEHYYDPRYDHAYAQYEKEPMLVNASSIEEAKKEVSRFIESIHKEKV</sequence>